<evidence type="ECO:0000259" key="1">
    <source>
        <dbReference type="Pfam" id="PF18962"/>
    </source>
</evidence>
<dbReference type="Proteomes" id="UP000240357">
    <property type="component" value="Unassembled WGS sequence"/>
</dbReference>
<proteinExistence type="predicted"/>
<reference evidence="2 3" key="1">
    <citation type="submission" date="2018-03" db="EMBL/GenBank/DDBJ databases">
        <title>Adhaeribacter sp. HMF7605 Genome sequencing and assembly.</title>
        <authorList>
            <person name="Kang H."/>
            <person name="Kang J."/>
            <person name="Cha I."/>
            <person name="Kim H."/>
            <person name="Joh K."/>
        </authorList>
    </citation>
    <scope>NUCLEOTIDE SEQUENCE [LARGE SCALE GENOMIC DNA]</scope>
    <source>
        <strain evidence="2 3">HMF7605</strain>
    </source>
</reference>
<keyword evidence="3" id="KW-1185">Reference proteome</keyword>
<gene>
    <name evidence="2" type="ORF">AHMF7605_17450</name>
</gene>
<dbReference type="InterPro" id="IPR026444">
    <property type="entry name" value="Secre_tail"/>
</dbReference>
<protein>
    <recommendedName>
        <fullName evidence="1">Secretion system C-terminal sorting domain-containing protein</fullName>
    </recommendedName>
</protein>
<dbReference type="EMBL" id="PYFT01000001">
    <property type="protein sequence ID" value="PSR55165.1"/>
    <property type="molecule type" value="Genomic_DNA"/>
</dbReference>
<dbReference type="Pfam" id="PF18962">
    <property type="entry name" value="Por_Secre_tail"/>
    <property type="match status" value="1"/>
</dbReference>
<feature type="domain" description="Secretion system C-terminal sorting" evidence="1">
    <location>
        <begin position="1461"/>
        <end position="1536"/>
    </location>
</feature>
<evidence type="ECO:0000313" key="3">
    <source>
        <dbReference type="Proteomes" id="UP000240357"/>
    </source>
</evidence>
<sequence length="1540" mass="166039">MKTHLPCSFLLLANQAISARWCFLSIILLFYVSIPIISFAQNKIWDKTIGGNNYDNLSIVQQTKDGGYILGGTSLSGKSGDKSEDNKGRKDELGNPISDYWIVKLRADGTKEWDKTIGGDSRDELSSLQQTSDGGYILGGTSLSSKSGDKTEASKGGSDYWIVKLDSNGKKQWDKTIGGSKADNLTSLKQTNDGGYILGGSSYSKISGDKTEGLKGNAKVNDYWIVKVDGSGNKVWDKTIGGNREDYLTSVLQTSDGGYILGGWSLSDKSGDKSQANKNNYDYWIVKLDGSGKKEWDKTIGGTDDDYLTSLQQTSDGGYILGGYSYSKKSGDKSEDNKGRKDEVVYILPPDYWIVKLKADGSKEWDKTIGGDSRDELSSVQQAKDKGYILGGTSYSGKSGDKTQENKGECNEYGCSTGDYWVVKLSASGNKVWDKTFGGKGLDNLHSVQLTKDGGYILGGLSVSGKKGDKTEASKGGSDYWIVKLDNSGDNLYSQTVTFEPIINKTLGEAPFALSATASSGLPITFKVVSGPAKVQGNVVTLTGIGTVTVKASVAGNGTYQPADTTRTFEVEAPSIVKKEWDKTIGGSYEDFLTSVQQTRDGGYIMGGWSQSGKSGDKSENCKGEYDYWIVKLNENGEKQWDKTLGGMGSEQLTSIQQTSDGGYILGGYSNSGISGDKSEANRGNYDYWVVKLNASGNKVWDKAFGGNSVDYLTSLQQTSDGSYILGGYSFSGKSGDKSEAKKGSEDYWVIKLNASGNKVWDKTIGGNYDDKLTSLQQTSDGGFILGGTSDSGISGDKSQDSYINYDGQNSSDYWIVKLKADGTKEWDKTFGGDSNDLLASLQPTIDGGYIMGGTSNSGISGDKTDKGIEGSYDYWVVRLNVDGTKLWDKTIGGTSTDYFASLQQTHDGGYILGGSSDSGIGGDKSEAKRCECSKDYFTTDYWIVKLKADGTKAWDKTLGGNNDDYLRSVQHTRDGNYILGGSSNSGKSYEKSQANKGGNDYWIVKLSAEQSLTAQWNMRYGGMGKDNFTTVIKTSDGGYLSGGYTTSGVSGDKSQSSQGKNDYWVVKSDKNGKKLWEKSYGGSSDDYLNSMVQTSDGGYLLGGSSISGVSGDKTQASQGERDYWILKIDKQGTKLWDKTYGGSGTEELKKVILLPSGSFILAGTSNSPVSGAMSQESKGGQDYWFVKVNATGKKMWNKRYGGSQDEVLEDLALTLDGGFLLGGTSTSGISGDKSEASKGGKDFWLVRISGTGEKVWDKTYGGSQDDELRALGSTNTSSGNFFVAGTSSSGKSGDKSQVSQGGKDYWMLKINGSGKKLWDKRFGGSQEEELRTIQLTQDGGYLLGGSSHSGVSGDKNQSSQGSKDYWLVKTTDKGEKEWDQRLGGSGTEELRTVFQTKDGGYVLGGRSDSGVSGDRTQPSQGSTDYWLVKLAPLTTSMVAAREETGAELKAETDINLLKAYPNPFREIVSISFNLPTTQVATIQIYDIQGRVITTLFQEQAQANQIYQVEWQAGNKPAGLYLLQLQTPTQQHQQKLLLTK</sequence>
<dbReference type="NCBIfam" id="TIGR04183">
    <property type="entry name" value="Por_Secre_tail"/>
    <property type="match status" value="1"/>
</dbReference>
<name>A0A2T2YI37_9BACT</name>
<organism evidence="2 3">
    <name type="scientific">Adhaeribacter arboris</name>
    <dbReference type="NCBI Taxonomy" id="2072846"/>
    <lineage>
        <taxon>Bacteria</taxon>
        <taxon>Pseudomonadati</taxon>
        <taxon>Bacteroidota</taxon>
        <taxon>Cytophagia</taxon>
        <taxon>Cytophagales</taxon>
        <taxon>Hymenobacteraceae</taxon>
        <taxon>Adhaeribacter</taxon>
    </lineage>
</organism>
<dbReference type="PANTHER" id="PTHR42754:SF1">
    <property type="entry name" value="LIPOPROTEIN"/>
    <property type="match status" value="1"/>
</dbReference>
<accession>A0A2T2YI37</accession>
<comment type="caution">
    <text evidence="2">The sequence shown here is derived from an EMBL/GenBank/DDBJ whole genome shotgun (WGS) entry which is preliminary data.</text>
</comment>
<evidence type="ECO:0000313" key="2">
    <source>
        <dbReference type="EMBL" id="PSR55165.1"/>
    </source>
</evidence>
<dbReference type="PANTHER" id="PTHR42754">
    <property type="entry name" value="ENDOGLUCANASE"/>
    <property type="match status" value="1"/>
</dbReference>